<proteinExistence type="predicted"/>
<name>A0A2D2D1H7_METT3</name>
<dbReference type="KEGG" id="mtw:CQW49_13730"/>
<accession>A0A2D2D1H7</accession>
<organism evidence="2 3">
    <name type="scientific">Methylosinus trichosporium (strain ATCC 35070 / NCIMB 11131 / UNIQEM 75 / OB3b)</name>
    <dbReference type="NCBI Taxonomy" id="595536"/>
    <lineage>
        <taxon>Bacteria</taxon>
        <taxon>Pseudomonadati</taxon>
        <taxon>Pseudomonadota</taxon>
        <taxon>Alphaproteobacteria</taxon>
        <taxon>Hyphomicrobiales</taxon>
        <taxon>Methylocystaceae</taxon>
        <taxon>Methylosinus</taxon>
    </lineage>
</organism>
<dbReference type="EMBL" id="CP023737">
    <property type="protein sequence ID" value="ATQ68824.1"/>
    <property type="molecule type" value="Genomic_DNA"/>
</dbReference>
<dbReference type="Proteomes" id="UP000230709">
    <property type="component" value="Chromosome"/>
</dbReference>
<feature type="compositionally biased region" description="Pro residues" evidence="1">
    <location>
        <begin position="113"/>
        <end position="124"/>
    </location>
</feature>
<evidence type="ECO:0000313" key="3">
    <source>
        <dbReference type="Proteomes" id="UP000230709"/>
    </source>
</evidence>
<keyword evidence="3" id="KW-1185">Reference proteome</keyword>
<feature type="compositionally biased region" description="Low complexity" evidence="1">
    <location>
        <begin position="155"/>
        <end position="164"/>
    </location>
</feature>
<reference evidence="3" key="1">
    <citation type="submission" date="2017-10" db="EMBL/GenBank/DDBJ databases">
        <title>Completed PacBio SMRT sequence of Methylosinus trichosporium OB3b reveals presence of a third large plasmid.</title>
        <authorList>
            <person name="Charles T.C."/>
            <person name="Lynch M.D.J."/>
            <person name="Heil J.R."/>
            <person name="Cheng J."/>
        </authorList>
    </citation>
    <scope>NUCLEOTIDE SEQUENCE [LARGE SCALE GENOMIC DNA]</scope>
    <source>
        <strain evidence="3">OB3b</strain>
    </source>
</reference>
<evidence type="ECO:0000313" key="2">
    <source>
        <dbReference type="EMBL" id="ATQ68824.1"/>
    </source>
</evidence>
<dbReference type="STRING" id="595536.GCA_000178815_02421"/>
<evidence type="ECO:0000256" key="1">
    <source>
        <dbReference type="SAM" id="MobiDB-lite"/>
    </source>
</evidence>
<protein>
    <submittedName>
        <fullName evidence="2">Energy transducer TonB</fullName>
    </submittedName>
</protein>
<gene>
    <name evidence="2" type="ORF">CQW49_13730</name>
</gene>
<sequence>MSMATAPRYAPILDELPLQDRASGALGLLRRPAPRANYAARCGAVALYALAFATILKFGFGVQQKPVEEQSVIELATIPTEEAPAEEAPAPPEEPDLPEPPPPEPEAAAPLPEVKPPPPKPVQKPKPKVEKERPRREARPAPAERAKASGPRVDAPAARAPAPAGAQTSAIANHFHACMQRAASNAYPESQAPRHARVGYRAVFGPTGALVSYSITPSGNGAFDAIANRLGGRCGSVPAPGKSVSLSGALTFSP</sequence>
<dbReference type="AlphaFoldDB" id="A0A2D2D1H7"/>
<feature type="compositionally biased region" description="Basic and acidic residues" evidence="1">
    <location>
        <begin position="127"/>
        <end position="147"/>
    </location>
</feature>
<feature type="region of interest" description="Disordered" evidence="1">
    <location>
        <begin position="80"/>
        <end position="164"/>
    </location>
</feature>